<dbReference type="OrthoDB" id="9255590at2"/>
<dbReference type="Pfam" id="PF21189">
    <property type="entry name" value="PHA02142"/>
    <property type="match status" value="1"/>
</dbReference>
<organism evidence="2 3">
    <name type="scientific">Chitinophaga polysaccharea</name>
    <dbReference type="NCBI Taxonomy" id="1293035"/>
    <lineage>
        <taxon>Bacteria</taxon>
        <taxon>Pseudomonadati</taxon>
        <taxon>Bacteroidota</taxon>
        <taxon>Chitinophagia</taxon>
        <taxon>Chitinophagales</taxon>
        <taxon>Chitinophagaceae</taxon>
        <taxon>Chitinophaga</taxon>
    </lineage>
</organism>
<keyword evidence="2" id="KW-0436">Ligase</keyword>
<dbReference type="AlphaFoldDB" id="A0A561PR29"/>
<name>A0A561PR29_9BACT</name>
<dbReference type="Proteomes" id="UP000320811">
    <property type="component" value="Unassembled WGS sequence"/>
</dbReference>
<accession>A0A561PR29</accession>
<dbReference type="GO" id="GO:0016874">
    <property type="term" value="F:ligase activity"/>
    <property type="evidence" value="ECO:0007669"/>
    <property type="project" value="UniProtKB-KW"/>
</dbReference>
<dbReference type="EMBL" id="VIWO01000004">
    <property type="protein sequence ID" value="TWF40569.1"/>
    <property type="molecule type" value="Genomic_DNA"/>
</dbReference>
<dbReference type="InterPro" id="IPR012646">
    <property type="entry name" value="RNA_ligase_DRB0094"/>
</dbReference>
<reference evidence="2 3" key="1">
    <citation type="submission" date="2019-06" db="EMBL/GenBank/DDBJ databases">
        <title>Sorghum-associated microbial communities from plants grown in Nebraska, USA.</title>
        <authorList>
            <person name="Schachtman D."/>
        </authorList>
    </citation>
    <scope>NUCLEOTIDE SEQUENCE [LARGE SCALE GENOMIC DNA]</scope>
    <source>
        <strain evidence="2 3">1209</strain>
    </source>
</reference>
<evidence type="ECO:0000313" key="2">
    <source>
        <dbReference type="EMBL" id="TWF40569.1"/>
    </source>
</evidence>
<keyword evidence="3" id="KW-1185">Reference proteome</keyword>
<dbReference type="InterPro" id="IPR021122">
    <property type="entry name" value="RNA_ligase_dom_REL/Rnl2"/>
</dbReference>
<dbReference type="SUPFAM" id="SSF56091">
    <property type="entry name" value="DNA ligase/mRNA capping enzyme, catalytic domain"/>
    <property type="match status" value="1"/>
</dbReference>
<dbReference type="NCBIfam" id="TIGR02306">
    <property type="entry name" value="RNA_lig_DRB0094"/>
    <property type="match status" value="1"/>
</dbReference>
<proteinExistence type="predicted"/>
<feature type="domain" description="RNA ligase" evidence="1">
    <location>
        <begin position="163"/>
        <end position="326"/>
    </location>
</feature>
<evidence type="ECO:0000313" key="3">
    <source>
        <dbReference type="Proteomes" id="UP000320811"/>
    </source>
</evidence>
<dbReference type="RefSeq" id="WP_145670561.1">
    <property type="nucleotide sequence ID" value="NZ_VIWO01000004.1"/>
</dbReference>
<gene>
    <name evidence="2" type="ORF">FHW36_104251</name>
</gene>
<protein>
    <submittedName>
        <fullName evidence="2">RNA ligase (TIGR02306 family)</fullName>
    </submittedName>
</protein>
<comment type="caution">
    <text evidence="2">The sequence shown here is derived from an EMBL/GenBank/DDBJ whole genome shotgun (WGS) entry which is preliminary data.</text>
</comment>
<dbReference type="Gene3D" id="3.30.470.30">
    <property type="entry name" value="DNA ligase/mRNA capping enzyme"/>
    <property type="match status" value="1"/>
</dbReference>
<evidence type="ECO:0000259" key="1">
    <source>
        <dbReference type="Pfam" id="PF09414"/>
    </source>
</evidence>
<dbReference type="Pfam" id="PF09414">
    <property type="entry name" value="RNA_ligase"/>
    <property type="match status" value="1"/>
</dbReference>
<sequence>MERKLASVVVIDDIAPIPGADMIEVATVKGWKLVIRKNEFKPGDHAVYCEIDAFLPVTPAFEFLRKSSYRKIGETEGFRLKTMKLRGQLSQGLLLPINILTTNVYELGEDVAAQLQIVKYEAPIPAALAGIMKGGFPSFIPKTDEERIQNLSAFYDTYLSHTCFVTEKLDGSSVTYYHYNGEFGVCSRNLELTDTPENTLWRVAKKLDIAGKLAAMGKNIALQGEMIGEGIQGNPYALHGQAIYFFNAFNIDTQEYLSMPDFLALISNSGLQHVPVLETAFHLPATIDALLVQAEGASVLSPVHRKVEREGLVIRSADRRISFKVISNKFLLEER</sequence>